<reference evidence="2" key="2">
    <citation type="submission" date="2015-03" db="UniProtKB">
        <authorList>
            <consortium name="EnsemblPlants"/>
        </authorList>
    </citation>
    <scope>IDENTIFICATION</scope>
</reference>
<dbReference type="HOGENOM" id="CLU_2336951_0_0_1"/>
<dbReference type="AlphaFoldDB" id="A0A0D3HC08"/>
<dbReference type="Proteomes" id="UP000026960">
    <property type="component" value="Chromosome 10"/>
</dbReference>
<sequence>MSLGGRIRRRDKAAASAGDKPNAGGATPHLRLPPHHLPRGDEGAVGEEEREDAAVQAQAAARPAPARRPAHRCSRGGDAAAVARGLQIFCYCVDFCDA</sequence>
<accession>A0A0D3HC08</accession>
<feature type="region of interest" description="Disordered" evidence="1">
    <location>
        <begin position="1"/>
        <end position="77"/>
    </location>
</feature>
<dbReference type="Gramene" id="OBART10G05000.1">
    <property type="protein sequence ID" value="OBART10G05000.1"/>
    <property type="gene ID" value="OBART10G05000"/>
</dbReference>
<feature type="compositionally biased region" description="Low complexity" evidence="1">
    <location>
        <begin position="54"/>
        <end position="64"/>
    </location>
</feature>
<name>A0A0D3HC08_9ORYZ</name>
<feature type="compositionally biased region" description="Basic residues" evidence="1">
    <location>
        <begin position="1"/>
        <end position="11"/>
    </location>
</feature>
<keyword evidence="3" id="KW-1185">Reference proteome</keyword>
<dbReference type="PaxDb" id="65489-OBART10G05000.1"/>
<evidence type="ECO:0000313" key="3">
    <source>
        <dbReference type="Proteomes" id="UP000026960"/>
    </source>
</evidence>
<evidence type="ECO:0000313" key="2">
    <source>
        <dbReference type="EnsemblPlants" id="OBART10G05000.1"/>
    </source>
</evidence>
<dbReference type="EnsemblPlants" id="OBART10G05000.1">
    <property type="protein sequence ID" value="OBART10G05000.1"/>
    <property type="gene ID" value="OBART10G05000"/>
</dbReference>
<organism evidence="2">
    <name type="scientific">Oryza barthii</name>
    <dbReference type="NCBI Taxonomy" id="65489"/>
    <lineage>
        <taxon>Eukaryota</taxon>
        <taxon>Viridiplantae</taxon>
        <taxon>Streptophyta</taxon>
        <taxon>Embryophyta</taxon>
        <taxon>Tracheophyta</taxon>
        <taxon>Spermatophyta</taxon>
        <taxon>Magnoliopsida</taxon>
        <taxon>Liliopsida</taxon>
        <taxon>Poales</taxon>
        <taxon>Poaceae</taxon>
        <taxon>BOP clade</taxon>
        <taxon>Oryzoideae</taxon>
        <taxon>Oryzeae</taxon>
        <taxon>Oryzinae</taxon>
        <taxon>Oryza</taxon>
    </lineage>
</organism>
<protein>
    <submittedName>
        <fullName evidence="2">Uncharacterized protein</fullName>
    </submittedName>
</protein>
<evidence type="ECO:0000256" key="1">
    <source>
        <dbReference type="SAM" id="MobiDB-lite"/>
    </source>
</evidence>
<reference evidence="2" key="1">
    <citation type="journal article" date="2009" name="Rice">
        <title>De Novo Next Generation Sequencing of Plant Genomes.</title>
        <authorList>
            <person name="Rounsley S."/>
            <person name="Marri P.R."/>
            <person name="Yu Y."/>
            <person name="He R."/>
            <person name="Sisneros N."/>
            <person name="Goicoechea J.L."/>
            <person name="Lee S.J."/>
            <person name="Angelova A."/>
            <person name="Kudrna D."/>
            <person name="Luo M."/>
            <person name="Affourtit J."/>
            <person name="Desany B."/>
            <person name="Knight J."/>
            <person name="Niazi F."/>
            <person name="Egholm M."/>
            <person name="Wing R.A."/>
        </authorList>
    </citation>
    <scope>NUCLEOTIDE SEQUENCE [LARGE SCALE GENOMIC DNA]</scope>
    <source>
        <strain evidence="2">cv. IRGC 105608</strain>
    </source>
</reference>
<proteinExistence type="predicted"/>